<organism evidence="1 2">
    <name type="scientific">Mytilus coruscus</name>
    <name type="common">Sea mussel</name>
    <dbReference type="NCBI Taxonomy" id="42192"/>
    <lineage>
        <taxon>Eukaryota</taxon>
        <taxon>Metazoa</taxon>
        <taxon>Spiralia</taxon>
        <taxon>Lophotrochozoa</taxon>
        <taxon>Mollusca</taxon>
        <taxon>Bivalvia</taxon>
        <taxon>Autobranchia</taxon>
        <taxon>Pteriomorphia</taxon>
        <taxon>Mytilida</taxon>
        <taxon>Mytiloidea</taxon>
        <taxon>Mytilidae</taxon>
        <taxon>Mytilinae</taxon>
        <taxon>Mytilus</taxon>
    </lineage>
</organism>
<protein>
    <submittedName>
        <fullName evidence="1">Uncharacterized protein</fullName>
    </submittedName>
</protein>
<evidence type="ECO:0000313" key="1">
    <source>
        <dbReference type="EMBL" id="CAC5370836.1"/>
    </source>
</evidence>
<dbReference type="OrthoDB" id="10051210at2759"/>
<sequence>MSKWHKQPTSKLCSIKFVLKRMTVMPCVFLWCPNGDLNQKPRSYCMQVHLFGAKSSPSCSGYALKRTVRDNSHLFDPEVVSSTVENKNYVDDCLKSVSSEQKAIKLAIDLQSLMEMGGFQLTKWLINSRDVLKAIPESELAPAVVNLSPGDVLPNDKVAVLPKLTNQN</sequence>
<name>A0A6J8AMS4_MYTCO</name>
<dbReference type="EMBL" id="CACVKT020001738">
    <property type="protein sequence ID" value="CAC5370836.1"/>
    <property type="molecule type" value="Genomic_DNA"/>
</dbReference>
<gene>
    <name evidence="1" type="ORF">MCOR_9511</name>
</gene>
<proteinExistence type="predicted"/>
<accession>A0A6J8AMS4</accession>
<reference evidence="1 2" key="1">
    <citation type="submission" date="2020-06" db="EMBL/GenBank/DDBJ databases">
        <authorList>
            <person name="Li R."/>
            <person name="Bekaert M."/>
        </authorList>
    </citation>
    <scope>NUCLEOTIDE SEQUENCE [LARGE SCALE GENOMIC DNA]</scope>
    <source>
        <strain evidence="2">wild</strain>
    </source>
</reference>
<dbReference type="AlphaFoldDB" id="A0A6J8AMS4"/>
<evidence type="ECO:0000313" key="2">
    <source>
        <dbReference type="Proteomes" id="UP000507470"/>
    </source>
</evidence>
<dbReference type="PANTHER" id="PTHR47331">
    <property type="entry name" value="PHD-TYPE DOMAIN-CONTAINING PROTEIN"/>
    <property type="match status" value="1"/>
</dbReference>
<dbReference type="PANTHER" id="PTHR47331:SF1">
    <property type="entry name" value="GAG-LIKE PROTEIN"/>
    <property type="match status" value="1"/>
</dbReference>
<dbReference type="Proteomes" id="UP000507470">
    <property type="component" value="Unassembled WGS sequence"/>
</dbReference>
<keyword evidence="2" id="KW-1185">Reference proteome</keyword>